<keyword evidence="2" id="KW-0132">Cell division</keyword>
<evidence type="ECO:0000256" key="1">
    <source>
        <dbReference type="ARBA" id="ARBA00011065"/>
    </source>
</evidence>
<evidence type="ECO:0000256" key="3">
    <source>
        <dbReference type="ARBA" id="ARBA00022801"/>
    </source>
</evidence>
<dbReference type="InterPro" id="IPR016130">
    <property type="entry name" value="Tyr_Pase_AS"/>
</dbReference>
<dbReference type="GO" id="GO:0004725">
    <property type="term" value="F:protein tyrosine phosphatase activity"/>
    <property type="evidence" value="ECO:0007669"/>
    <property type="project" value="InterPro"/>
</dbReference>
<keyword evidence="3" id="KW-0378">Hydrolase</keyword>
<comment type="similarity">
    <text evidence="1">Belongs to the MPI phosphatase family.</text>
</comment>
<dbReference type="GO" id="GO:0043828">
    <property type="term" value="F:tRNA 2-selenouridine synthase activity"/>
    <property type="evidence" value="ECO:0007669"/>
    <property type="project" value="InterPro"/>
</dbReference>
<evidence type="ECO:0000256" key="5">
    <source>
        <dbReference type="ARBA" id="ARBA00023266"/>
    </source>
</evidence>
<dbReference type="Proteomes" id="UP000321301">
    <property type="component" value="Unassembled WGS sequence"/>
</dbReference>
<evidence type="ECO:0000256" key="4">
    <source>
        <dbReference type="ARBA" id="ARBA00022912"/>
    </source>
</evidence>
<dbReference type="InterPro" id="IPR001763">
    <property type="entry name" value="Rhodanese-like_dom"/>
</dbReference>
<feature type="domain" description="Rhodanese" evidence="7">
    <location>
        <begin position="12"/>
        <end position="132"/>
    </location>
</feature>
<dbReference type="CDD" id="cd01520">
    <property type="entry name" value="RHOD_YbbB"/>
    <property type="match status" value="1"/>
</dbReference>
<keyword evidence="5" id="KW-0711">Selenium</keyword>
<dbReference type="GO" id="GO:0051301">
    <property type="term" value="P:cell division"/>
    <property type="evidence" value="ECO:0007669"/>
    <property type="project" value="UniProtKB-KW"/>
</dbReference>
<proteinExistence type="inferred from homology"/>
<protein>
    <submittedName>
        <fullName evidence="8">tRNA 2-selenouridine(34) synthase MnmH</fullName>
    </submittedName>
</protein>
<accession>A0A512CB20</accession>
<dbReference type="PANTHER" id="PTHR30401">
    <property type="entry name" value="TRNA 2-SELENOURIDINE SYNTHASE"/>
    <property type="match status" value="1"/>
</dbReference>
<dbReference type="EMBL" id="BJYV01000007">
    <property type="protein sequence ID" value="GEO21357.1"/>
    <property type="molecule type" value="Genomic_DNA"/>
</dbReference>
<reference evidence="8 9" key="1">
    <citation type="submission" date="2019-07" db="EMBL/GenBank/DDBJ databases">
        <title>Whole genome shotgun sequence of Cyclobacterium qasimii NBRC 106168.</title>
        <authorList>
            <person name="Hosoyama A."/>
            <person name="Uohara A."/>
            <person name="Ohji S."/>
            <person name="Ichikawa N."/>
        </authorList>
    </citation>
    <scope>NUCLEOTIDE SEQUENCE [LARGE SCALE GENOMIC DNA]</scope>
    <source>
        <strain evidence="8 9">NBRC 106168</strain>
    </source>
</reference>
<dbReference type="InterPro" id="IPR036873">
    <property type="entry name" value="Rhodanese-like_dom_sf"/>
</dbReference>
<dbReference type="Pfam" id="PF00581">
    <property type="entry name" value="Rhodanese"/>
    <property type="match status" value="1"/>
</dbReference>
<keyword evidence="6" id="KW-0131">Cell cycle</keyword>
<keyword evidence="9" id="KW-1185">Reference proteome</keyword>
<dbReference type="InterPro" id="IPR017582">
    <property type="entry name" value="SelU"/>
</dbReference>
<dbReference type="NCBIfam" id="NF008750">
    <property type="entry name" value="PRK11784.1-2"/>
    <property type="match status" value="1"/>
</dbReference>
<evidence type="ECO:0000256" key="6">
    <source>
        <dbReference type="ARBA" id="ARBA00023306"/>
    </source>
</evidence>
<evidence type="ECO:0000256" key="2">
    <source>
        <dbReference type="ARBA" id="ARBA00022618"/>
    </source>
</evidence>
<dbReference type="Gene3D" id="3.40.250.10">
    <property type="entry name" value="Rhodanese-like domain"/>
    <property type="match status" value="1"/>
</dbReference>
<evidence type="ECO:0000313" key="9">
    <source>
        <dbReference type="Proteomes" id="UP000321301"/>
    </source>
</evidence>
<gene>
    <name evidence="8" type="ORF">CQA01_18910</name>
</gene>
<dbReference type="AlphaFoldDB" id="A0A512CB20"/>
<organism evidence="8 9">
    <name type="scientific">Cyclobacterium qasimii</name>
    <dbReference type="NCBI Taxonomy" id="1350429"/>
    <lineage>
        <taxon>Bacteria</taxon>
        <taxon>Pseudomonadati</taxon>
        <taxon>Bacteroidota</taxon>
        <taxon>Cytophagia</taxon>
        <taxon>Cytophagales</taxon>
        <taxon>Cyclobacteriaceae</taxon>
        <taxon>Cyclobacterium</taxon>
    </lineage>
</organism>
<dbReference type="SUPFAM" id="SSF52821">
    <property type="entry name" value="Rhodanese/Cell cycle control phosphatase"/>
    <property type="match status" value="1"/>
</dbReference>
<dbReference type="RefSeq" id="WP_146947637.1">
    <property type="nucleotide sequence ID" value="NZ_BJYV01000007.1"/>
</dbReference>
<dbReference type="Pfam" id="PF26341">
    <property type="entry name" value="AAA_SelU"/>
    <property type="match status" value="1"/>
</dbReference>
<comment type="caution">
    <text evidence="8">The sequence shown here is derived from an EMBL/GenBank/DDBJ whole genome shotgun (WGS) entry which is preliminary data.</text>
</comment>
<dbReference type="InterPro" id="IPR058840">
    <property type="entry name" value="AAA_SelU"/>
</dbReference>
<evidence type="ECO:0000313" key="8">
    <source>
        <dbReference type="EMBL" id="GEO21357.1"/>
    </source>
</evidence>
<dbReference type="PANTHER" id="PTHR30401:SF0">
    <property type="entry name" value="TRNA 2-SELENOURIDINE SYNTHASE"/>
    <property type="match status" value="1"/>
</dbReference>
<dbReference type="SMART" id="SM00450">
    <property type="entry name" value="RHOD"/>
    <property type="match status" value="1"/>
</dbReference>
<dbReference type="NCBIfam" id="TIGR03167">
    <property type="entry name" value="tRNA_sel_U_synt"/>
    <property type="match status" value="1"/>
</dbReference>
<name>A0A512CB20_9BACT</name>
<dbReference type="PROSITE" id="PS50206">
    <property type="entry name" value="RHODANESE_3"/>
    <property type="match status" value="1"/>
</dbReference>
<dbReference type="InterPro" id="IPR000751">
    <property type="entry name" value="MPI_Phosphatase"/>
</dbReference>
<keyword evidence="4" id="KW-0904">Protein phosphatase</keyword>
<dbReference type="PROSITE" id="PS00383">
    <property type="entry name" value="TYR_PHOSPHATASE_1"/>
    <property type="match status" value="1"/>
</dbReference>
<evidence type="ECO:0000259" key="7">
    <source>
        <dbReference type="PROSITE" id="PS50206"/>
    </source>
</evidence>
<dbReference type="GO" id="GO:0002098">
    <property type="term" value="P:tRNA wobble uridine modification"/>
    <property type="evidence" value="ECO:0007669"/>
    <property type="project" value="InterPro"/>
</dbReference>
<sequence length="336" mass="37785">MHVIEIDQFLKNKNEFPVLDTRSPGEYESGHMPGAINLPLFNNDQRAIIGTIYKEEGREKAIKAGLKLIGPKLVDFIEIAESLGSKKLLIHCWRGGMRSSSLAWLLELYGFDIHVLKGGYKSYRNYLLSFFDQPLKLKIVAGTTGSMKTRLLQEMEKNGAQIVDLEGLAHHQGSAFGSHMEEMQPTSEQFQNDILEKFLSFSLEQPIWLEDESFIIGKAHLIAPLYQLMQESPRFHIVVPKEQRLEVLVKGYGSLPKDKLIQSTHDIAKKLGKENCELAIGHIENGEMSQAASIILGYYDKAYGKGLNKKSKTIVREIPMSLKNLSEVAASLINVE</sequence>
<dbReference type="PRINTS" id="PR00716">
    <property type="entry name" value="MPIPHPHTASE"/>
</dbReference>